<dbReference type="CDD" id="cd00082">
    <property type="entry name" value="HisKA"/>
    <property type="match status" value="1"/>
</dbReference>
<dbReference type="InterPro" id="IPR003660">
    <property type="entry name" value="HAMP_dom"/>
</dbReference>
<evidence type="ECO:0000256" key="8">
    <source>
        <dbReference type="ARBA" id="ARBA00022741"/>
    </source>
</evidence>
<evidence type="ECO:0000313" key="22">
    <source>
        <dbReference type="Proteomes" id="UP000262901"/>
    </source>
</evidence>
<dbReference type="Pfam" id="PF02518">
    <property type="entry name" value="HATPase_c"/>
    <property type="match status" value="1"/>
</dbReference>
<dbReference type="PANTHER" id="PTHR45528">
    <property type="entry name" value="SENSOR HISTIDINE KINASE CPXA"/>
    <property type="match status" value="1"/>
</dbReference>
<dbReference type="Gene3D" id="6.10.340.10">
    <property type="match status" value="1"/>
</dbReference>
<keyword evidence="8" id="KW-0547">Nucleotide-binding</keyword>
<feature type="domain" description="Histidine kinase" evidence="16">
    <location>
        <begin position="243"/>
        <end position="454"/>
    </location>
</feature>
<dbReference type="PROSITE" id="PS50885">
    <property type="entry name" value="HAMP"/>
    <property type="match status" value="1"/>
</dbReference>
<dbReference type="InterPro" id="IPR003594">
    <property type="entry name" value="HATPase_dom"/>
</dbReference>
<dbReference type="PANTHER" id="PTHR45528:SF1">
    <property type="entry name" value="SENSOR HISTIDINE KINASE CPXA"/>
    <property type="match status" value="1"/>
</dbReference>
<evidence type="ECO:0000256" key="9">
    <source>
        <dbReference type="ARBA" id="ARBA00022777"/>
    </source>
</evidence>
<keyword evidence="23" id="KW-1185">Reference proteome</keyword>
<protein>
    <recommendedName>
        <fullName evidence="3">histidine kinase</fullName>
        <ecNumber evidence="3">2.7.13.3</ecNumber>
    </recommendedName>
</protein>
<keyword evidence="14" id="KW-0175">Coiled coil</keyword>
<dbReference type="SMART" id="SM00387">
    <property type="entry name" value="HATPase_c"/>
    <property type="match status" value="1"/>
</dbReference>
<dbReference type="InterPro" id="IPR036097">
    <property type="entry name" value="HisK_dim/P_sf"/>
</dbReference>
<dbReference type="InterPro" id="IPR005467">
    <property type="entry name" value="His_kinase_dom"/>
</dbReference>
<organism evidence="20 22">
    <name type="scientific">Streptococcus chenjunshii</name>
    <dbReference type="NCBI Taxonomy" id="2173853"/>
    <lineage>
        <taxon>Bacteria</taxon>
        <taxon>Bacillati</taxon>
        <taxon>Bacillota</taxon>
        <taxon>Bacilli</taxon>
        <taxon>Lactobacillales</taxon>
        <taxon>Streptococcaceae</taxon>
        <taxon>Streptococcus</taxon>
    </lineage>
</organism>
<dbReference type="Proteomes" id="UP000246115">
    <property type="component" value="Chromosome"/>
</dbReference>
<reference evidence="21" key="3">
    <citation type="submission" date="2018-08" db="EMBL/GenBank/DDBJ databases">
        <title>Streptococcus chenjunshii sp. nov., isolated from stools sample of the Tibetan antelope in the Qinghai-Tibet plateau, China.</title>
        <authorList>
            <person name="Tian Z."/>
        </authorList>
    </citation>
    <scope>NUCLEOTIDE SEQUENCE [LARGE SCALE GENOMIC DNA]</scope>
    <source>
        <strain evidence="21">Z15</strain>
    </source>
</reference>
<dbReference type="Pfam" id="PF00512">
    <property type="entry name" value="HisKA"/>
    <property type="match status" value="1"/>
</dbReference>
<evidence type="ECO:0000313" key="21">
    <source>
        <dbReference type="Proteomes" id="UP000246115"/>
    </source>
</evidence>
<evidence type="ECO:0000256" key="15">
    <source>
        <dbReference type="SAM" id="Phobius"/>
    </source>
</evidence>
<evidence type="ECO:0000313" key="18">
    <source>
        <dbReference type="EMBL" id="AXQ77932.1"/>
    </source>
</evidence>
<feature type="transmembrane region" description="Helical" evidence="15">
    <location>
        <begin position="7"/>
        <end position="34"/>
    </location>
</feature>
<dbReference type="InterPro" id="IPR003661">
    <property type="entry name" value="HisK_dim/P_dom"/>
</dbReference>
<evidence type="ECO:0000256" key="11">
    <source>
        <dbReference type="ARBA" id="ARBA00022989"/>
    </source>
</evidence>
<keyword evidence="11 15" id="KW-1133">Transmembrane helix</keyword>
<accession>A0A346NA87</accession>
<dbReference type="EMBL" id="QVQY01000002">
    <property type="protein sequence ID" value="RFU51825.1"/>
    <property type="molecule type" value="Genomic_DNA"/>
</dbReference>
<keyword evidence="4" id="KW-1003">Cell membrane</keyword>
<reference evidence="19 23" key="1">
    <citation type="submission" date="2018-08" db="EMBL/GenBank/DDBJ databases">
        <title>Draft genome of Streptococcus sp .nov. Z2.</title>
        <authorList>
            <person name="Tian Z."/>
        </authorList>
    </citation>
    <scope>NUCLEOTIDE SEQUENCE [LARGE SCALE GENOMIC DNA]</scope>
    <source>
        <strain evidence="19 23">Z2</strain>
    </source>
</reference>
<name>A0A372KNR6_9STRE</name>
<sequence>MGIVRKNFLIVSLMISLTFLFLLAFLYFVMPIYYNEAKKQELRQDFVSTVRQVDGLSKDDIIKKMAVQDRKQVNILYVLFDSSGEVIYPNLSDETVSDQDQDYIEETNYDEIGAWTKAITSEEGEKYTVQAEYGFNSLSAVSQLLVTFYPFVILLVISLAGLVAYVYSRLSNQRIRAISQTARQMQSLDKNLSCQIKGHDEIAALAEDVNHLYAKLLTSIEELKAENERTIERERQKSEFLRMSSHELKTPLASLLGLVEGMLYNVGDFKNHDKYLQKCRSILQEQSQLVQAVLEATNLDLTMSSAHEAFSLTEELRQHLDTYHVLAEIKAYQFITDLDPVTVTANPVYLLKAIKNLLDNAFRYTKEGGTIQLRLTRQQLVIENEADYLLKENELEQIFQPFYRPDFSRSRKDGGTGIGLFLVQQILDKHGMAYKFERTADKTMRFTIDLSQKML</sequence>
<dbReference type="RefSeq" id="WP_116877482.1">
    <property type="nucleotide sequence ID" value="NZ_CP031733.1"/>
</dbReference>
<evidence type="ECO:0000313" key="23">
    <source>
        <dbReference type="Proteomes" id="UP000264056"/>
    </source>
</evidence>
<keyword evidence="12" id="KW-0902">Two-component regulatory system</keyword>
<keyword evidence="7 15" id="KW-0812">Transmembrane</keyword>
<feature type="transmembrane region" description="Helical" evidence="15">
    <location>
        <begin position="148"/>
        <end position="167"/>
    </location>
</feature>
<accession>A0A372KNR6</accession>
<keyword evidence="9 20" id="KW-0418">Kinase</keyword>
<evidence type="ECO:0000256" key="14">
    <source>
        <dbReference type="SAM" id="Coils"/>
    </source>
</evidence>
<dbReference type="GO" id="GO:0005886">
    <property type="term" value="C:plasma membrane"/>
    <property type="evidence" value="ECO:0007669"/>
    <property type="project" value="UniProtKB-SubCell"/>
</dbReference>
<dbReference type="Gene3D" id="3.30.565.10">
    <property type="entry name" value="Histidine kinase-like ATPase, C-terminal domain"/>
    <property type="match status" value="1"/>
</dbReference>
<dbReference type="AlphaFoldDB" id="A0A372KNR6"/>
<evidence type="ECO:0000256" key="4">
    <source>
        <dbReference type="ARBA" id="ARBA00022475"/>
    </source>
</evidence>
<dbReference type="SUPFAM" id="SSF55874">
    <property type="entry name" value="ATPase domain of HSP90 chaperone/DNA topoisomerase II/histidine kinase"/>
    <property type="match status" value="1"/>
</dbReference>
<keyword evidence="13 15" id="KW-0472">Membrane</keyword>
<dbReference type="CDD" id="cd06225">
    <property type="entry name" value="HAMP"/>
    <property type="match status" value="1"/>
</dbReference>
<gene>
    <name evidence="18" type="ORF">DDV21_002025</name>
    <name evidence="19" type="ORF">DDV22_01750</name>
    <name evidence="20" type="ORF">DDV23_02250</name>
</gene>
<dbReference type="InterPro" id="IPR050398">
    <property type="entry name" value="HssS/ArlS-like"/>
</dbReference>
<reference evidence="18" key="4">
    <citation type="journal article" date="2019" name="Int. J. Syst. Evol. Microbiol.">
        <title>Streptococcus chenjunshii sp. nov. isolated from feces of Tibetan antelopes.</title>
        <authorList>
            <person name="Tian Z."/>
            <person name="Lu S."/>
            <person name="Jin D."/>
            <person name="Yang J."/>
            <person name="Pu J."/>
            <person name="Lai X.H."/>
            <person name="Bai X.N."/>
            <person name="Wu X.M."/>
            <person name="Li J."/>
            <person name="Wang S."/>
            <person name="Xu J."/>
        </authorList>
    </citation>
    <scope>NUCLEOTIDE SEQUENCE</scope>
    <source>
        <strain evidence="18">Z15</strain>
    </source>
</reference>
<evidence type="ECO:0000259" key="16">
    <source>
        <dbReference type="PROSITE" id="PS50109"/>
    </source>
</evidence>
<evidence type="ECO:0000313" key="20">
    <source>
        <dbReference type="EMBL" id="RFU53913.1"/>
    </source>
</evidence>
<dbReference type="EC" id="2.7.13.3" evidence="3"/>
<dbReference type="Gene3D" id="1.10.287.130">
    <property type="match status" value="1"/>
</dbReference>
<keyword evidence="5" id="KW-0597">Phosphoprotein</keyword>
<dbReference type="OrthoDB" id="9762826at2"/>
<feature type="domain" description="HAMP" evidence="17">
    <location>
        <begin position="169"/>
        <end position="221"/>
    </location>
</feature>
<evidence type="ECO:0000256" key="2">
    <source>
        <dbReference type="ARBA" id="ARBA00004651"/>
    </source>
</evidence>
<keyword evidence="6" id="KW-0808">Transferase</keyword>
<feature type="coiled-coil region" evidence="14">
    <location>
        <begin position="206"/>
        <end position="237"/>
    </location>
</feature>
<comment type="catalytic activity">
    <reaction evidence="1">
        <text>ATP + protein L-histidine = ADP + protein N-phospho-L-histidine.</text>
        <dbReference type="EC" id="2.7.13.3"/>
    </reaction>
</comment>
<dbReference type="SMART" id="SM00388">
    <property type="entry name" value="HisKA"/>
    <property type="match status" value="1"/>
</dbReference>
<keyword evidence="10" id="KW-0067">ATP-binding</keyword>
<dbReference type="Proteomes" id="UP000264056">
    <property type="component" value="Unassembled WGS sequence"/>
</dbReference>
<evidence type="ECO:0000313" key="19">
    <source>
        <dbReference type="EMBL" id="RFU51825.1"/>
    </source>
</evidence>
<evidence type="ECO:0000256" key="3">
    <source>
        <dbReference type="ARBA" id="ARBA00012438"/>
    </source>
</evidence>
<dbReference type="EMBL" id="CP031733">
    <property type="protein sequence ID" value="AXQ77932.1"/>
    <property type="molecule type" value="Genomic_DNA"/>
</dbReference>
<evidence type="ECO:0000256" key="1">
    <source>
        <dbReference type="ARBA" id="ARBA00000085"/>
    </source>
</evidence>
<dbReference type="PRINTS" id="PR01780">
    <property type="entry name" value="LANTIREGPROT"/>
</dbReference>
<reference evidence="20 22" key="2">
    <citation type="submission" date="2018-08" db="EMBL/GenBank/DDBJ databases">
        <title>Draft genome of Streptococcus sp. nov. Z1.</title>
        <authorList>
            <person name="Tian Z."/>
        </authorList>
    </citation>
    <scope>NUCLEOTIDE SEQUENCE [LARGE SCALE GENOMIC DNA]</scope>
    <source>
        <strain evidence="20">Z1</strain>
        <strain evidence="22">Z1(2018)</strain>
    </source>
</reference>
<evidence type="ECO:0000259" key="17">
    <source>
        <dbReference type="PROSITE" id="PS50885"/>
    </source>
</evidence>
<dbReference type="GO" id="GO:0005524">
    <property type="term" value="F:ATP binding"/>
    <property type="evidence" value="ECO:0007669"/>
    <property type="project" value="UniProtKB-KW"/>
</dbReference>
<dbReference type="SUPFAM" id="SSF47384">
    <property type="entry name" value="Homodimeric domain of signal transducing histidine kinase"/>
    <property type="match status" value="1"/>
</dbReference>
<proteinExistence type="predicted"/>
<evidence type="ECO:0000256" key="12">
    <source>
        <dbReference type="ARBA" id="ARBA00023012"/>
    </source>
</evidence>
<dbReference type="KEGG" id="schj:DDV21_002025"/>
<comment type="subcellular location">
    <subcellularLocation>
        <location evidence="2">Cell membrane</location>
        <topology evidence="2">Multi-pass membrane protein</topology>
    </subcellularLocation>
</comment>
<dbReference type="PROSITE" id="PS50109">
    <property type="entry name" value="HIS_KIN"/>
    <property type="match status" value="1"/>
</dbReference>
<evidence type="ECO:0000256" key="5">
    <source>
        <dbReference type="ARBA" id="ARBA00022553"/>
    </source>
</evidence>
<dbReference type="GO" id="GO:0000155">
    <property type="term" value="F:phosphorelay sensor kinase activity"/>
    <property type="evidence" value="ECO:0007669"/>
    <property type="project" value="InterPro"/>
</dbReference>
<dbReference type="InterPro" id="IPR008358">
    <property type="entry name" value="Sig_transdc_His_kin/Pase_MprB"/>
</dbReference>
<dbReference type="InterPro" id="IPR036890">
    <property type="entry name" value="HATPase_C_sf"/>
</dbReference>
<evidence type="ECO:0000256" key="6">
    <source>
        <dbReference type="ARBA" id="ARBA00022679"/>
    </source>
</evidence>
<evidence type="ECO:0000256" key="7">
    <source>
        <dbReference type="ARBA" id="ARBA00022692"/>
    </source>
</evidence>
<dbReference type="SMART" id="SM00304">
    <property type="entry name" value="HAMP"/>
    <property type="match status" value="1"/>
</dbReference>
<dbReference type="CDD" id="cd00075">
    <property type="entry name" value="HATPase"/>
    <property type="match status" value="1"/>
</dbReference>
<dbReference type="Proteomes" id="UP000262901">
    <property type="component" value="Unassembled WGS sequence"/>
</dbReference>
<evidence type="ECO:0000256" key="13">
    <source>
        <dbReference type="ARBA" id="ARBA00023136"/>
    </source>
</evidence>
<dbReference type="EMBL" id="QVQZ01000002">
    <property type="protein sequence ID" value="RFU53913.1"/>
    <property type="molecule type" value="Genomic_DNA"/>
</dbReference>
<evidence type="ECO:0000256" key="10">
    <source>
        <dbReference type="ARBA" id="ARBA00022840"/>
    </source>
</evidence>